<dbReference type="PANTHER" id="PTHR33577:SF18">
    <property type="entry name" value="HEME HALOPEROXIDASE FAMILY PROFILE DOMAIN-CONTAINING PROTEIN"/>
    <property type="match status" value="1"/>
</dbReference>
<evidence type="ECO:0000259" key="9">
    <source>
        <dbReference type="PROSITE" id="PS51405"/>
    </source>
</evidence>
<keyword evidence="2" id="KW-0575">Peroxidase</keyword>
<keyword evidence="11" id="KW-1185">Reference proteome</keyword>
<evidence type="ECO:0000256" key="4">
    <source>
        <dbReference type="ARBA" id="ARBA00022723"/>
    </source>
</evidence>
<evidence type="ECO:0000256" key="7">
    <source>
        <dbReference type="ARBA" id="ARBA00025795"/>
    </source>
</evidence>
<proteinExistence type="inferred from homology"/>
<dbReference type="Pfam" id="PF01328">
    <property type="entry name" value="Peroxidase_2"/>
    <property type="match status" value="1"/>
</dbReference>
<dbReference type="GO" id="GO:0046872">
    <property type="term" value="F:metal ion binding"/>
    <property type="evidence" value="ECO:0007669"/>
    <property type="project" value="UniProtKB-KW"/>
</dbReference>
<gene>
    <name evidence="10" type="ORF">CU098_009965</name>
</gene>
<dbReference type="PROSITE" id="PS51405">
    <property type="entry name" value="HEME_HALOPEROXIDASE"/>
    <property type="match status" value="1"/>
</dbReference>
<feature type="domain" description="Heme haloperoxidase family profile" evidence="9">
    <location>
        <begin position="56"/>
        <end position="284"/>
    </location>
</feature>
<keyword evidence="8" id="KW-0472">Membrane</keyword>
<dbReference type="EMBL" id="PJQM01001282">
    <property type="protein sequence ID" value="RCI02729.1"/>
    <property type="molecule type" value="Genomic_DNA"/>
</dbReference>
<keyword evidence="6" id="KW-0408">Iron</keyword>
<dbReference type="GO" id="GO:0004601">
    <property type="term" value="F:peroxidase activity"/>
    <property type="evidence" value="ECO:0007669"/>
    <property type="project" value="UniProtKB-KW"/>
</dbReference>
<evidence type="ECO:0000256" key="3">
    <source>
        <dbReference type="ARBA" id="ARBA00022617"/>
    </source>
</evidence>
<evidence type="ECO:0000313" key="11">
    <source>
        <dbReference type="Proteomes" id="UP000253551"/>
    </source>
</evidence>
<dbReference type="STRING" id="4846.A0A367KKN7"/>
<dbReference type="Gene3D" id="1.10.489.10">
    <property type="entry name" value="Chloroperoxidase-like"/>
    <property type="match status" value="1"/>
</dbReference>
<comment type="similarity">
    <text evidence="7">Belongs to the chloroperoxidase family.</text>
</comment>
<comment type="cofactor">
    <cofactor evidence="1">
        <name>heme b</name>
        <dbReference type="ChEBI" id="CHEBI:60344"/>
    </cofactor>
</comment>
<dbReference type="AlphaFoldDB" id="A0A367KKN7"/>
<evidence type="ECO:0000256" key="2">
    <source>
        <dbReference type="ARBA" id="ARBA00022559"/>
    </source>
</evidence>
<name>A0A367KKN7_RHIST</name>
<dbReference type="InterPro" id="IPR036851">
    <property type="entry name" value="Chloroperoxidase-like_sf"/>
</dbReference>
<dbReference type="SUPFAM" id="SSF47571">
    <property type="entry name" value="Cloroperoxidase"/>
    <property type="match status" value="1"/>
</dbReference>
<evidence type="ECO:0000256" key="5">
    <source>
        <dbReference type="ARBA" id="ARBA00023002"/>
    </source>
</evidence>
<keyword evidence="3" id="KW-0349">Heme</keyword>
<keyword evidence="8" id="KW-1133">Transmembrane helix</keyword>
<evidence type="ECO:0000256" key="1">
    <source>
        <dbReference type="ARBA" id="ARBA00001970"/>
    </source>
</evidence>
<protein>
    <recommendedName>
        <fullName evidence="9">Heme haloperoxidase family profile domain-containing protein</fullName>
    </recommendedName>
</protein>
<feature type="transmembrane region" description="Helical" evidence="8">
    <location>
        <begin position="26"/>
        <end position="46"/>
    </location>
</feature>
<accession>A0A367KKN7</accession>
<reference evidence="10 11" key="1">
    <citation type="journal article" date="2018" name="G3 (Bethesda)">
        <title>Phylogenetic and Phylogenomic Definition of Rhizopus Species.</title>
        <authorList>
            <person name="Gryganskyi A.P."/>
            <person name="Golan J."/>
            <person name="Dolatabadi S."/>
            <person name="Mondo S."/>
            <person name="Robb S."/>
            <person name="Idnurm A."/>
            <person name="Muszewska A."/>
            <person name="Steczkiewicz K."/>
            <person name="Masonjones S."/>
            <person name="Liao H.L."/>
            <person name="Gajdeczka M.T."/>
            <person name="Anike F."/>
            <person name="Vuek A."/>
            <person name="Anishchenko I.M."/>
            <person name="Voigt K."/>
            <person name="de Hoog G.S."/>
            <person name="Smith M.E."/>
            <person name="Heitman J."/>
            <person name="Vilgalys R."/>
            <person name="Stajich J.E."/>
        </authorList>
    </citation>
    <scope>NUCLEOTIDE SEQUENCE [LARGE SCALE GENOMIC DNA]</scope>
    <source>
        <strain evidence="10 11">LSU 92-RS-03</strain>
    </source>
</reference>
<comment type="caution">
    <text evidence="10">The sequence shown here is derived from an EMBL/GenBank/DDBJ whole genome shotgun (WGS) entry which is preliminary data.</text>
</comment>
<dbReference type="OrthoDB" id="407298at2759"/>
<organism evidence="10 11">
    <name type="scientific">Rhizopus stolonifer</name>
    <name type="common">Rhizopus nigricans</name>
    <dbReference type="NCBI Taxonomy" id="4846"/>
    <lineage>
        <taxon>Eukaryota</taxon>
        <taxon>Fungi</taxon>
        <taxon>Fungi incertae sedis</taxon>
        <taxon>Mucoromycota</taxon>
        <taxon>Mucoromycotina</taxon>
        <taxon>Mucoromycetes</taxon>
        <taxon>Mucorales</taxon>
        <taxon>Mucorineae</taxon>
        <taxon>Rhizopodaceae</taxon>
        <taxon>Rhizopus</taxon>
    </lineage>
</organism>
<dbReference type="InterPro" id="IPR000028">
    <property type="entry name" value="Chloroperoxidase"/>
</dbReference>
<keyword evidence="4" id="KW-0479">Metal-binding</keyword>
<evidence type="ECO:0000313" key="10">
    <source>
        <dbReference type="EMBL" id="RCI02729.1"/>
    </source>
</evidence>
<dbReference type="Proteomes" id="UP000253551">
    <property type="component" value="Unassembled WGS sequence"/>
</dbReference>
<dbReference type="PANTHER" id="PTHR33577">
    <property type="entry name" value="STERIGMATOCYSTIN BIOSYNTHESIS PEROXIDASE STCC-RELATED"/>
    <property type="match status" value="1"/>
</dbReference>
<evidence type="ECO:0000256" key="8">
    <source>
        <dbReference type="SAM" id="Phobius"/>
    </source>
</evidence>
<evidence type="ECO:0000256" key="6">
    <source>
        <dbReference type="ARBA" id="ARBA00023004"/>
    </source>
</evidence>
<sequence length="306" mass="35195">MQLPTTTDKQAYYAPSPKRKLKKGSILLGIMTTLMTLTVMVVEISGRRKGISSAEQWHDLIKDHAYEYNDSYVRSPCPMLNTLANHGFLPRDGRDVTPTDFFDALMLLRVPPTFTASFLAYVFFVYHEANPTKSFWSQFGVATSIHLDRLTVYNMVEHDVSLSRQDSALPPYDTSYPIPHYVERLVQLAELNNTAELQGIFTRKNEHDARRLRWLESSRDNKNLRFSLAHQFASGVECSLLLDIIGREGQLKTDHLVSFLLHEKFPEDWVPRTTTFSVTEQLTKPVNCWRGLHQSEVTLNLLQNFK</sequence>
<keyword evidence="5" id="KW-0560">Oxidoreductase</keyword>
<keyword evidence="8" id="KW-0812">Transmembrane</keyword>